<gene>
    <name evidence="1" type="ORF">GCM10009757_14770</name>
</gene>
<evidence type="ECO:0000313" key="2">
    <source>
        <dbReference type="Proteomes" id="UP001403094"/>
    </source>
</evidence>
<name>A0ABN2UZC8_9ACTN</name>
<keyword evidence="2" id="KW-1185">Reference proteome</keyword>
<dbReference type="EMBL" id="BAAANQ010000002">
    <property type="protein sequence ID" value="GAA2046725.1"/>
    <property type="molecule type" value="Genomic_DNA"/>
</dbReference>
<proteinExistence type="predicted"/>
<accession>A0ABN2UZC8</accession>
<protein>
    <submittedName>
        <fullName evidence="1">Uncharacterized protein</fullName>
    </submittedName>
</protein>
<reference evidence="1 2" key="1">
    <citation type="journal article" date="2019" name="Int. J. Syst. Evol. Microbiol.">
        <title>The Global Catalogue of Microorganisms (GCM) 10K type strain sequencing project: providing services to taxonomists for standard genome sequencing and annotation.</title>
        <authorList>
            <consortium name="The Broad Institute Genomics Platform"/>
            <consortium name="The Broad Institute Genome Sequencing Center for Infectious Disease"/>
            <person name="Wu L."/>
            <person name="Ma J."/>
        </authorList>
    </citation>
    <scope>NUCLEOTIDE SEQUENCE [LARGE SCALE GENOMIC DNA]</scope>
    <source>
        <strain evidence="1 2">JCM 14549</strain>
    </source>
</reference>
<organism evidence="1 2">
    <name type="scientific">Streptomyces cheonanensis</name>
    <dbReference type="NCBI Taxonomy" id="312720"/>
    <lineage>
        <taxon>Bacteria</taxon>
        <taxon>Bacillati</taxon>
        <taxon>Actinomycetota</taxon>
        <taxon>Actinomycetes</taxon>
        <taxon>Kitasatosporales</taxon>
        <taxon>Streptomycetaceae</taxon>
        <taxon>Streptomyces</taxon>
    </lineage>
</organism>
<comment type="caution">
    <text evidence="1">The sequence shown here is derived from an EMBL/GenBank/DDBJ whole genome shotgun (WGS) entry which is preliminary data.</text>
</comment>
<dbReference type="Proteomes" id="UP001403094">
    <property type="component" value="Unassembled WGS sequence"/>
</dbReference>
<evidence type="ECO:0000313" key="1">
    <source>
        <dbReference type="EMBL" id="GAA2046725.1"/>
    </source>
</evidence>
<sequence>MSIVIDTRRPIRSSSSATRPLMACDQTWLIAMTRSGAPGDAVPLRVAQELSADPPATAAAATAASLPKERRLTGWLLVDILVLDSLDVLFLVPRMWSNW</sequence>